<evidence type="ECO:0000256" key="4">
    <source>
        <dbReference type="ARBA" id="ARBA00022989"/>
    </source>
</evidence>
<feature type="compositionally biased region" description="Basic and acidic residues" evidence="6">
    <location>
        <begin position="528"/>
        <end position="537"/>
    </location>
</feature>
<accession>A0A8C4XZH0</accession>
<reference evidence="8" key="1">
    <citation type="submission" date="2019-06" db="EMBL/GenBank/DDBJ databases">
        <title>G10K-VGP Goodes thornscrub tortoise genome, primary haplotype.</title>
        <authorList>
            <person name="Murphy B."/>
            <person name="Edwards T."/>
            <person name="Rhie A."/>
            <person name="Koren S."/>
            <person name="Phillippy A."/>
            <person name="Fedrigo O."/>
            <person name="Haase B."/>
            <person name="Mountcastle J."/>
            <person name="Lewin H."/>
            <person name="Damas J."/>
            <person name="Howe K."/>
            <person name="Formenti G."/>
            <person name="Myers G."/>
            <person name="Durbin R."/>
            <person name="Jarvis E.D."/>
        </authorList>
    </citation>
    <scope>NUCLEOTIDE SEQUENCE [LARGE SCALE GENOMIC DNA]</scope>
</reference>
<sequence>MTEEQKWSRWAWRRLRMAEQTDAKEPCELVGKQLGEPGRFAYAALCGISLDGAQSRFCMEFIEGLVKWLELSDAVLPAMTAFTSGLGGEGAETFAQILLKDPVLANNPVIITQVSSSLPIFHWASQRHENLFVFRHDHALKFSLAAPLGLTGGLAAPLVAAGAATIIGSAGAAALGSAAGIAVMASLFGAAGAGLTGYKMKKRVGAIEEFEFLPLTEGKQLHITIAITGWLCTGKYGSFTAPWSSMLQSSEQYCLAWESKYLMELGNALDSLLNGFVNMMAQEALKFTVLSGIVTALTWPASLLTVASVIDNPWGVCLNRSAEVGKHLAQILLCRQQGKRPVTLIGFSLGARVIYFCLKEMAQEKDCEGIIEDVVLLGAPVEGDAKYWEAFTKVVSGRIINGYCRGDWLLSFVYRTSSAQLNVAGLQPVSLDDRRMVNMDLSSVVNGHLDYMKQMDTILKAVGIKTKECRLEEKGNPSLFSNQGEKSQTTASSESQAEESTLGDDKSISHDHWSWQPVPSEGLQPGDRNSDLAHPEVSELPGSLDASRDQNPARLEKPLLANSLP</sequence>
<evidence type="ECO:0000256" key="7">
    <source>
        <dbReference type="SAM" id="Phobius"/>
    </source>
</evidence>
<dbReference type="InterPro" id="IPR007941">
    <property type="entry name" value="DUF726"/>
</dbReference>
<dbReference type="GeneTree" id="ENSGT00390000001400"/>
<dbReference type="AlphaFoldDB" id="A0A8C4XZH0"/>
<protein>
    <submittedName>
        <fullName evidence="8">Transmembrane and coiled-coil domains 4</fullName>
    </submittedName>
</protein>
<keyword evidence="9" id="KW-1185">Reference proteome</keyword>
<keyword evidence="4 7" id="KW-1133">Transmembrane helix</keyword>
<evidence type="ECO:0000313" key="8">
    <source>
        <dbReference type="Ensembl" id="ENSGEVP00005008198.1"/>
    </source>
</evidence>
<feature type="transmembrane region" description="Helical" evidence="7">
    <location>
        <begin position="144"/>
        <end position="167"/>
    </location>
</feature>
<evidence type="ECO:0000256" key="6">
    <source>
        <dbReference type="SAM" id="MobiDB-lite"/>
    </source>
</evidence>
<gene>
    <name evidence="8" type="primary">TMCO4</name>
</gene>
<feature type="compositionally biased region" description="Basic and acidic residues" evidence="6">
    <location>
        <begin position="503"/>
        <end position="513"/>
    </location>
</feature>
<dbReference type="GO" id="GO:0016020">
    <property type="term" value="C:membrane"/>
    <property type="evidence" value="ECO:0007669"/>
    <property type="project" value="UniProtKB-SubCell"/>
</dbReference>
<feature type="region of interest" description="Disordered" evidence="6">
    <location>
        <begin position="474"/>
        <end position="565"/>
    </location>
</feature>
<evidence type="ECO:0000256" key="1">
    <source>
        <dbReference type="ARBA" id="ARBA00004141"/>
    </source>
</evidence>
<dbReference type="OrthoDB" id="277931at2759"/>
<keyword evidence="5 7" id="KW-0472">Membrane</keyword>
<evidence type="ECO:0000256" key="5">
    <source>
        <dbReference type="ARBA" id="ARBA00023136"/>
    </source>
</evidence>
<dbReference type="PANTHER" id="PTHR17920">
    <property type="entry name" value="TRANSMEMBRANE AND COILED-COIL DOMAIN-CONTAINING PROTEIN 4 TMCO4"/>
    <property type="match status" value="1"/>
</dbReference>
<name>A0A8C4XZH0_9SAUR</name>
<comment type="subcellular location">
    <subcellularLocation>
        <location evidence="1">Membrane</location>
        <topology evidence="1">Multi-pass membrane protein</topology>
    </subcellularLocation>
</comment>
<organism evidence="8 9">
    <name type="scientific">Gopherus evgoodei</name>
    <name type="common">Goodes thornscrub tortoise</name>
    <dbReference type="NCBI Taxonomy" id="1825980"/>
    <lineage>
        <taxon>Eukaryota</taxon>
        <taxon>Metazoa</taxon>
        <taxon>Chordata</taxon>
        <taxon>Craniata</taxon>
        <taxon>Vertebrata</taxon>
        <taxon>Euteleostomi</taxon>
        <taxon>Archelosauria</taxon>
        <taxon>Testudinata</taxon>
        <taxon>Testudines</taxon>
        <taxon>Cryptodira</taxon>
        <taxon>Durocryptodira</taxon>
        <taxon>Testudinoidea</taxon>
        <taxon>Testudinidae</taxon>
        <taxon>Gopherus</taxon>
    </lineage>
</organism>
<evidence type="ECO:0000256" key="3">
    <source>
        <dbReference type="ARBA" id="ARBA00022692"/>
    </source>
</evidence>
<evidence type="ECO:0000313" key="9">
    <source>
        <dbReference type="Proteomes" id="UP000694390"/>
    </source>
</evidence>
<feature type="transmembrane region" description="Helical" evidence="7">
    <location>
        <begin position="173"/>
        <end position="195"/>
    </location>
</feature>
<comment type="similarity">
    <text evidence="2">Belongs to the TMCO4 family.</text>
</comment>
<dbReference type="Ensembl" id="ENSGEVT00005008599.1">
    <property type="protein sequence ID" value="ENSGEVP00005008198.1"/>
    <property type="gene ID" value="ENSGEVG00005005873.1"/>
</dbReference>
<dbReference type="Proteomes" id="UP000694390">
    <property type="component" value="Chromosome 18"/>
</dbReference>
<feature type="transmembrane region" description="Helical" evidence="7">
    <location>
        <begin position="287"/>
        <end position="310"/>
    </location>
</feature>
<reference evidence="8" key="3">
    <citation type="submission" date="2025-09" db="UniProtKB">
        <authorList>
            <consortium name="Ensembl"/>
        </authorList>
    </citation>
    <scope>IDENTIFICATION</scope>
</reference>
<evidence type="ECO:0000256" key="2">
    <source>
        <dbReference type="ARBA" id="ARBA00009824"/>
    </source>
</evidence>
<dbReference type="Pfam" id="PF05277">
    <property type="entry name" value="DUF726"/>
    <property type="match status" value="1"/>
</dbReference>
<reference evidence="8" key="2">
    <citation type="submission" date="2025-08" db="UniProtKB">
        <authorList>
            <consortium name="Ensembl"/>
        </authorList>
    </citation>
    <scope>IDENTIFICATION</scope>
</reference>
<keyword evidence="3 7" id="KW-0812">Transmembrane</keyword>
<dbReference type="SUPFAM" id="SSF53474">
    <property type="entry name" value="alpha/beta-Hydrolases"/>
    <property type="match status" value="1"/>
</dbReference>
<feature type="compositionally biased region" description="Low complexity" evidence="6">
    <location>
        <begin position="487"/>
        <end position="500"/>
    </location>
</feature>
<dbReference type="InterPro" id="IPR029058">
    <property type="entry name" value="AB_hydrolase_fold"/>
</dbReference>
<dbReference type="PANTHER" id="PTHR17920:SF3">
    <property type="entry name" value="TRANSMEMBRANE AND COILED-COIL DOMAIN-CONTAINING PROTEIN 4"/>
    <property type="match status" value="1"/>
</dbReference>
<proteinExistence type="inferred from homology"/>